<gene>
    <name evidence="1" type="ORF">QU481_11165</name>
</gene>
<dbReference type="SUPFAM" id="SSF53335">
    <property type="entry name" value="S-adenosyl-L-methionine-dependent methyltransferases"/>
    <property type="match status" value="1"/>
</dbReference>
<dbReference type="GO" id="GO:0032259">
    <property type="term" value="P:methylation"/>
    <property type="evidence" value="ECO:0007669"/>
    <property type="project" value="UniProtKB-KW"/>
</dbReference>
<evidence type="ECO:0000313" key="1">
    <source>
        <dbReference type="EMBL" id="MDN0075451.1"/>
    </source>
</evidence>
<keyword evidence="1" id="KW-0808">Transferase</keyword>
<keyword evidence="2" id="KW-1185">Reference proteome</keyword>
<dbReference type="Proteomes" id="UP001168540">
    <property type="component" value="Unassembled WGS sequence"/>
</dbReference>
<dbReference type="EMBL" id="JAUEDK010000017">
    <property type="protein sequence ID" value="MDN0075451.1"/>
    <property type="molecule type" value="Genomic_DNA"/>
</dbReference>
<dbReference type="RefSeq" id="WP_289830061.1">
    <property type="nucleotide sequence ID" value="NZ_JAUEDK010000017.1"/>
</dbReference>
<dbReference type="Gene3D" id="3.40.50.150">
    <property type="entry name" value="Vaccinia Virus protein VP39"/>
    <property type="match status" value="1"/>
</dbReference>
<name>A0ABT7XNS3_9NEIS</name>
<keyword evidence="1" id="KW-0489">Methyltransferase</keyword>
<comment type="caution">
    <text evidence="1">The sequence shown here is derived from an EMBL/GenBank/DDBJ whole genome shotgun (WGS) entry which is preliminary data.</text>
</comment>
<evidence type="ECO:0000313" key="2">
    <source>
        <dbReference type="Proteomes" id="UP001168540"/>
    </source>
</evidence>
<dbReference type="InterPro" id="IPR029063">
    <property type="entry name" value="SAM-dependent_MTases_sf"/>
</dbReference>
<reference evidence="1" key="1">
    <citation type="submission" date="2023-06" db="EMBL/GenBank/DDBJ databases">
        <authorList>
            <person name="Zhang S."/>
        </authorList>
    </citation>
    <scope>NUCLEOTIDE SEQUENCE</scope>
    <source>
        <strain evidence="1">SG2303</strain>
    </source>
</reference>
<sequence>MRWFKPALIQLAASLLAWFWIAPATAPLAWAGLQGVLAASLAWMLRERGWRLMIYAGFCPATLGMLQLGLPNWLYLALALLLIGLARNAAFESVPFYRSSAAAVAAVAARLPENARLLEAGCADARFAMALSAERPDVTIVACENALLAWCWAWLRWWRAGQPANVRIVYASLWSLGWQEFDAVYTFLSPVPMARVWRQFQQQGRPGSLLLSNTFTVPGVAPTATLPLGGPLQQALLIWNHSYERV</sequence>
<organism evidence="1 2">
    <name type="scientific">Crenobacter oryzisoli</name>
    <dbReference type="NCBI Taxonomy" id="3056844"/>
    <lineage>
        <taxon>Bacteria</taxon>
        <taxon>Pseudomonadati</taxon>
        <taxon>Pseudomonadota</taxon>
        <taxon>Betaproteobacteria</taxon>
        <taxon>Neisseriales</taxon>
        <taxon>Neisseriaceae</taxon>
        <taxon>Crenobacter</taxon>
    </lineage>
</organism>
<proteinExistence type="predicted"/>
<dbReference type="GO" id="GO:0008168">
    <property type="term" value="F:methyltransferase activity"/>
    <property type="evidence" value="ECO:0007669"/>
    <property type="project" value="UniProtKB-KW"/>
</dbReference>
<accession>A0ABT7XNS3</accession>
<protein>
    <submittedName>
        <fullName evidence="1">SAM-dependent methyltransferase</fullName>
    </submittedName>
</protein>